<evidence type="ECO:0000256" key="3">
    <source>
        <dbReference type="ARBA" id="ARBA00022448"/>
    </source>
</evidence>
<dbReference type="Proteomes" id="UP000000322">
    <property type="component" value="Chromosome"/>
</dbReference>
<keyword evidence="7" id="KW-1133">Transmembrane helix</keyword>
<name>D1BGW1_SANKS</name>
<dbReference type="GO" id="GO:0005886">
    <property type="term" value="C:plasma membrane"/>
    <property type="evidence" value="ECO:0007669"/>
    <property type="project" value="UniProtKB-SubCell"/>
</dbReference>
<keyword evidence="5" id="KW-0812">Transmembrane</keyword>
<dbReference type="InterPro" id="IPR003849">
    <property type="entry name" value="Preprotein_translocase_YajC"/>
</dbReference>
<comment type="subcellular location">
    <subcellularLocation>
        <location evidence="1">Cell membrane</location>
        <topology evidence="1">Single-pass membrane protein</topology>
    </subcellularLocation>
</comment>
<evidence type="ECO:0000313" key="10">
    <source>
        <dbReference type="EMBL" id="ACZ21681.1"/>
    </source>
</evidence>
<protein>
    <submittedName>
        <fullName evidence="10">Preprotein translocase, YajC subunit</fullName>
    </submittedName>
</protein>
<dbReference type="EMBL" id="CP001819">
    <property type="protein sequence ID" value="ACZ21681.1"/>
    <property type="molecule type" value="Genomic_DNA"/>
</dbReference>
<evidence type="ECO:0000256" key="8">
    <source>
        <dbReference type="ARBA" id="ARBA00023010"/>
    </source>
</evidence>
<keyword evidence="11" id="KW-1185">Reference proteome</keyword>
<dbReference type="SMART" id="SM01323">
    <property type="entry name" value="YajC"/>
    <property type="match status" value="1"/>
</dbReference>
<comment type="similarity">
    <text evidence="2">Belongs to the YajC family.</text>
</comment>
<evidence type="ECO:0000256" key="4">
    <source>
        <dbReference type="ARBA" id="ARBA00022475"/>
    </source>
</evidence>
<keyword evidence="8" id="KW-0811">Translocation</keyword>
<gene>
    <name evidence="10" type="ordered locus">Sked_17540</name>
</gene>
<keyword evidence="4" id="KW-1003">Cell membrane</keyword>
<reference evidence="10 11" key="1">
    <citation type="journal article" date="2009" name="Stand. Genomic Sci.">
        <title>Complete genome sequence of Sanguibacter keddieii type strain (ST-74).</title>
        <authorList>
            <person name="Ivanova N."/>
            <person name="Sikorski J."/>
            <person name="Sims D."/>
            <person name="Brettin T."/>
            <person name="Detter J.C."/>
            <person name="Han C."/>
            <person name="Lapidus A."/>
            <person name="Copeland A."/>
            <person name="Glavina Del Rio T."/>
            <person name="Nolan M."/>
            <person name="Chen F."/>
            <person name="Lucas S."/>
            <person name="Tice H."/>
            <person name="Cheng J.F."/>
            <person name="Bruce D."/>
            <person name="Goodwin L."/>
            <person name="Pitluck S."/>
            <person name="Pati A."/>
            <person name="Mavromatis K."/>
            <person name="Chen A."/>
            <person name="Palaniappan K."/>
            <person name="D'haeseleer P."/>
            <person name="Chain P."/>
            <person name="Bristow J."/>
            <person name="Eisen J.A."/>
            <person name="Markowitz V."/>
            <person name="Hugenholtz P."/>
            <person name="Goker M."/>
            <person name="Pukall R."/>
            <person name="Klenk H.P."/>
            <person name="Kyrpides N.C."/>
        </authorList>
    </citation>
    <scope>NUCLEOTIDE SEQUENCE [LARGE SCALE GENOMIC DNA]</scope>
    <source>
        <strain evidence="11">ATCC 51767 / DSM 10542 / NCFB 3025 / ST-74</strain>
    </source>
</reference>
<evidence type="ECO:0000256" key="6">
    <source>
        <dbReference type="ARBA" id="ARBA00022927"/>
    </source>
</evidence>
<keyword evidence="6" id="KW-0653">Protein transport</keyword>
<dbReference type="GO" id="GO:0015031">
    <property type="term" value="P:protein transport"/>
    <property type="evidence" value="ECO:0007669"/>
    <property type="project" value="UniProtKB-KW"/>
</dbReference>
<dbReference type="OrthoDB" id="3267178at2"/>
<evidence type="ECO:0000256" key="7">
    <source>
        <dbReference type="ARBA" id="ARBA00022989"/>
    </source>
</evidence>
<sequence>MTTIFILLLAAVAMVFMTRSSRKRQKEAMSFRDNLAVGQEVMTGSGYFGTIVAVEDDAITLETTPGNTSRWLRAAIAKLVDPPADAIVVEGSSIETAAAVDAKDERAFDIPEDISSLIDKKSDENGK</sequence>
<dbReference type="STRING" id="446469.Sked_17540"/>
<evidence type="ECO:0000313" key="11">
    <source>
        <dbReference type="Proteomes" id="UP000000322"/>
    </source>
</evidence>
<dbReference type="Pfam" id="PF02699">
    <property type="entry name" value="YajC"/>
    <property type="match status" value="1"/>
</dbReference>
<evidence type="ECO:0000256" key="9">
    <source>
        <dbReference type="ARBA" id="ARBA00023136"/>
    </source>
</evidence>
<evidence type="ECO:0000256" key="5">
    <source>
        <dbReference type="ARBA" id="ARBA00022692"/>
    </source>
</evidence>
<dbReference type="HOGENOM" id="CLU_116157_4_1_11"/>
<dbReference type="eggNOG" id="COG1862">
    <property type="taxonomic scope" value="Bacteria"/>
</dbReference>
<keyword evidence="3" id="KW-0813">Transport</keyword>
<organism evidence="10 11">
    <name type="scientific">Sanguibacter keddieii (strain ATCC 51767 / DSM 10542 / NCFB 3025 / ST-74)</name>
    <dbReference type="NCBI Taxonomy" id="446469"/>
    <lineage>
        <taxon>Bacteria</taxon>
        <taxon>Bacillati</taxon>
        <taxon>Actinomycetota</taxon>
        <taxon>Actinomycetes</taxon>
        <taxon>Micrococcales</taxon>
        <taxon>Sanguibacteraceae</taxon>
        <taxon>Sanguibacter</taxon>
    </lineage>
</organism>
<keyword evidence="9" id="KW-0472">Membrane</keyword>
<accession>D1BGW1</accession>
<evidence type="ECO:0000256" key="2">
    <source>
        <dbReference type="ARBA" id="ARBA00006742"/>
    </source>
</evidence>
<dbReference type="AlphaFoldDB" id="D1BGW1"/>
<dbReference type="KEGG" id="ske:Sked_17540"/>
<dbReference type="PANTHER" id="PTHR33909">
    <property type="entry name" value="SEC TRANSLOCON ACCESSORY COMPLEX SUBUNIT YAJC"/>
    <property type="match status" value="1"/>
</dbReference>
<evidence type="ECO:0000256" key="1">
    <source>
        <dbReference type="ARBA" id="ARBA00004162"/>
    </source>
</evidence>
<dbReference type="RefSeq" id="WP_012866750.1">
    <property type="nucleotide sequence ID" value="NC_013521.1"/>
</dbReference>
<proteinExistence type="inferred from homology"/>
<dbReference type="PANTHER" id="PTHR33909:SF1">
    <property type="entry name" value="SEC TRANSLOCON ACCESSORY COMPLEX SUBUNIT YAJC"/>
    <property type="match status" value="1"/>
</dbReference>
<dbReference type="NCBIfam" id="TIGR00739">
    <property type="entry name" value="yajC"/>
    <property type="match status" value="1"/>
</dbReference>